<proteinExistence type="predicted"/>
<dbReference type="EMBL" id="HBGE01091794">
    <property type="protein sequence ID" value="CAD9177895.1"/>
    <property type="molecule type" value="Transcribed_RNA"/>
</dbReference>
<dbReference type="AlphaFoldDB" id="A0A7S1RW91"/>
<protein>
    <submittedName>
        <fullName evidence="2">Uncharacterized protein</fullName>
    </submittedName>
</protein>
<evidence type="ECO:0000256" key="1">
    <source>
        <dbReference type="SAM" id="MobiDB-lite"/>
    </source>
</evidence>
<name>A0A7S1RW91_ALECA</name>
<gene>
    <name evidence="2" type="ORF">ACAT0790_LOCUS54664</name>
</gene>
<sequence length="481" mass="54672">MENDAACFYVIARHHNLLLPRMLSWLVNQSQMPPPAAVVLRAMEPAYKLYGTDPWSYFSVTSTADRSHASIKQYTRWGIGDIYFLGVFYGKVETVEGQVKRLKKRTAVITNGRVLDNLDHVIKCLGFDSDFGVDRIMKAKCAIGFWPDGDYRRWVCSDQSAIDASRFGGTAIAPYAAACTWWPQHFYKYPADAQRILAMGLFAENKPKPELGSAAYHYDPRNAATVQVTYSSVIPDIAAFSAHNDGFKKGSMWCIAPVDRFLHECIKDWFRYCDKFKEFGDDRPPPPYPYDLQYMYDLLKSEQEDGFLMGVRQGQVRAADLEPMLAGIDAQHAVLCAEGNRKIDEWHASSEQKKKGKYTPAEEWWPEAETPPPPEGHNFKLKDWLKYYQPAKEEQVEPVEKSKKRDTSSMVMAVKQETSAIAPHSDQSWVPARHILKLRAGSPDYARSPSPFSRKLQDEWLSQSNMIKEAILQQAKAEGGQ</sequence>
<feature type="region of interest" description="Disordered" evidence="1">
    <location>
        <begin position="347"/>
        <end position="376"/>
    </location>
</feature>
<reference evidence="2" key="1">
    <citation type="submission" date="2021-01" db="EMBL/GenBank/DDBJ databases">
        <authorList>
            <person name="Corre E."/>
            <person name="Pelletier E."/>
            <person name="Niang G."/>
            <person name="Scheremetjew M."/>
            <person name="Finn R."/>
            <person name="Kale V."/>
            <person name="Holt S."/>
            <person name="Cochrane G."/>
            <person name="Meng A."/>
            <person name="Brown T."/>
            <person name="Cohen L."/>
        </authorList>
    </citation>
    <scope>NUCLEOTIDE SEQUENCE</scope>
    <source>
        <strain evidence="2">OF101</strain>
    </source>
</reference>
<organism evidence="2">
    <name type="scientific">Alexandrium catenella</name>
    <name type="common">Red tide dinoflagellate</name>
    <name type="synonym">Gonyaulax catenella</name>
    <dbReference type="NCBI Taxonomy" id="2925"/>
    <lineage>
        <taxon>Eukaryota</taxon>
        <taxon>Sar</taxon>
        <taxon>Alveolata</taxon>
        <taxon>Dinophyceae</taxon>
        <taxon>Gonyaulacales</taxon>
        <taxon>Pyrocystaceae</taxon>
        <taxon>Alexandrium</taxon>
    </lineage>
</organism>
<accession>A0A7S1RW91</accession>
<evidence type="ECO:0000313" key="2">
    <source>
        <dbReference type="EMBL" id="CAD9177895.1"/>
    </source>
</evidence>